<feature type="domain" description="RUN" evidence="2">
    <location>
        <begin position="380"/>
        <end position="559"/>
    </location>
</feature>
<dbReference type="EMBL" id="JARGDH010000005">
    <property type="protein sequence ID" value="KAL0268747.1"/>
    <property type="molecule type" value="Genomic_DNA"/>
</dbReference>
<protein>
    <recommendedName>
        <fullName evidence="2">RUN domain-containing protein</fullName>
    </recommendedName>
</protein>
<dbReference type="PANTHER" id="PTHR15591">
    <property type="entry name" value="RUN AND SH3 DOMAIN CONTAINING"/>
    <property type="match status" value="1"/>
</dbReference>
<dbReference type="InterPro" id="IPR058732">
    <property type="entry name" value="RUNDC1_M"/>
</dbReference>
<dbReference type="Gene3D" id="1.20.58.900">
    <property type="match status" value="1"/>
</dbReference>
<dbReference type="PROSITE" id="PS50826">
    <property type="entry name" value="RUN"/>
    <property type="match status" value="1"/>
</dbReference>
<evidence type="ECO:0000259" key="2">
    <source>
        <dbReference type="PROSITE" id="PS50826"/>
    </source>
</evidence>
<dbReference type="InterPro" id="IPR047343">
    <property type="entry name" value="RUSC1_2"/>
</dbReference>
<dbReference type="InterPro" id="IPR037213">
    <property type="entry name" value="Run_dom_sf"/>
</dbReference>
<accession>A0AAW2HG91</accession>
<feature type="region of interest" description="Disordered" evidence="1">
    <location>
        <begin position="1"/>
        <end position="30"/>
    </location>
</feature>
<sequence>MENLVEVGNSSNEGDEIDEGPSGERWPPLGAAADSACPDYSFQVANEAERVKDLEEQQELLNSSLIALSTHFAQVQFRLRQIVDAPAQDKEFLLRDLEEFAFRGIPEIPDRNCHAVLHQDSKEFEAAITAQRAKQKELIGQLKSQLEDLEHYAYEMGEAGLPQSVIMEKQKVIIDELKGKLNLNVDDIDRLTLEDIRNQVDHAISQLVNPLKMKEQLVIQLKTQIVDLERFIDFLQGDSEAWNAPEGLNSLKEKKCDCSHVGSEQTKQQKLQKRSESSCRGQHTFTAADRKEIKDKTINMIRRAAALLQLFAVSQFGCGASTIRMNSLKKSMKVHHWGDMRARLELAVVNVLALASEGDYQEACEYSSDSESVSANCDVRMTTAVRKQLAVSIRDLMQHGLISAGQNTSLVPFMGCFSTKSRDLPSMHAWELILKYYELKNGARFNSTPVRKLSQSFNLNIVGSKAISNKQNMLGAIGNIISLHTPFKRSNDAHFKAFVCAALNSRKLVIWLRLIFRCQPLIEMFYEPWSYVAKTGFEDSLQSLDKLTHIKFDLPVDIAVHQFQNIKDAF</sequence>
<dbReference type="CDD" id="cd17683">
    <property type="entry name" value="RUN_RUNDC1"/>
    <property type="match status" value="1"/>
</dbReference>
<dbReference type="SUPFAM" id="SSF140741">
    <property type="entry name" value="RUN domain-like"/>
    <property type="match status" value="1"/>
</dbReference>
<dbReference type="InterPro" id="IPR004012">
    <property type="entry name" value="Run_dom"/>
</dbReference>
<gene>
    <name evidence="3" type="ORF">PYX00_010568</name>
</gene>
<evidence type="ECO:0000313" key="3">
    <source>
        <dbReference type="EMBL" id="KAL0268747.1"/>
    </source>
</evidence>
<organism evidence="3">
    <name type="scientific">Menopon gallinae</name>
    <name type="common">poultry shaft louse</name>
    <dbReference type="NCBI Taxonomy" id="328185"/>
    <lineage>
        <taxon>Eukaryota</taxon>
        <taxon>Metazoa</taxon>
        <taxon>Ecdysozoa</taxon>
        <taxon>Arthropoda</taxon>
        <taxon>Hexapoda</taxon>
        <taxon>Insecta</taxon>
        <taxon>Pterygota</taxon>
        <taxon>Neoptera</taxon>
        <taxon>Paraneoptera</taxon>
        <taxon>Psocodea</taxon>
        <taxon>Troctomorpha</taxon>
        <taxon>Phthiraptera</taxon>
        <taxon>Amblycera</taxon>
        <taxon>Menoponidae</taxon>
        <taxon>Menopon</taxon>
    </lineage>
</organism>
<dbReference type="Pfam" id="PF02759">
    <property type="entry name" value="RUN"/>
    <property type="match status" value="1"/>
</dbReference>
<proteinExistence type="predicted"/>
<reference evidence="3" key="1">
    <citation type="journal article" date="2024" name="Gigascience">
        <title>Chromosome-level genome of the poultry shaft louse Menopon gallinae provides insight into the host-switching and adaptive evolution of parasitic lice.</title>
        <authorList>
            <person name="Xu Y."/>
            <person name="Ma L."/>
            <person name="Liu S."/>
            <person name="Liang Y."/>
            <person name="Liu Q."/>
            <person name="He Z."/>
            <person name="Tian L."/>
            <person name="Duan Y."/>
            <person name="Cai W."/>
            <person name="Li H."/>
            <person name="Song F."/>
        </authorList>
    </citation>
    <scope>NUCLEOTIDE SEQUENCE</scope>
    <source>
        <strain evidence="3">Cailab_2023a</strain>
    </source>
</reference>
<dbReference type="SMART" id="SM00593">
    <property type="entry name" value="RUN"/>
    <property type="match status" value="1"/>
</dbReference>
<name>A0AAW2HG91_9NEOP</name>
<comment type="caution">
    <text evidence="3">The sequence shown here is derived from an EMBL/GenBank/DDBJ whole genome shotgun (WGS) entry which is preliminary data.</text>
</comment>
<evidence type="ECO:0000256" key="1">
    <source>
        <dbReference type="SAM" id="MobiDB-lite"/>
    </source>
</evidence>
<dbReference type="AlphaFoldDB" id="A0AAW2HG91"/>
<dbReference type="PANTHER" id="PTHR15591:SF19">
    <property type="entry name" value="RUN DOMAIN-CONTAINING PROTEIN 1 ISOFORM X1"/>
    <property type="match status" value="1"/>
</dbReference>
<dbReference type="Pfam" id="PF26030">
    <property type="entry name" value="RUNDC1"/>
    <property type="match status" value="1"/>
</dbReference>